<reference evidence="2 3" key="1">
    <citation type="journal article" date="2019" name="Nat. Ecol. Evol.">
        <title>Megaphylogeny resolves global patterns of mushroom evolution.</title>
        <authorList>
            <person name="Varga T."/>
            <person name="Krizsan K."/>
            <person name="Foldi C."/>
            <person name="Dima B."/>
            <person name="Sanchez-Garcia M."/>
            <person name="Sanchez-Ramirez S."/>
            <person name="Szollosi G.J."/>
            <person name="Szarkandi J.G."/>
            <person name="Papp V."/>
            <person name="Albert L."/>
            <person name="Andreopoulos W."/>
            <person name="Angelini C."/>
            <person name="Antonin V."/>
            <person name="Barry K.W."/>
            <person name="Bougher N.L."/>
            <person name="Buchanan P."/>
            <person name="Buyck B."/>
            <person name="Bense V."/>
            <person name="Catcheside P."/>
            <person name="Chovatia M."/>
            <person name="Cooper J."/>
            <person name="Damon W."/>
            <person name="Desjardin D."/>
            <person name="Finy P."/>
            <person name="Geml J."/>
            <person name="Haridas S."/>
            <person name="Hughes K."/>
            <person name="Justo A."/>
            <person name="Karasinski D."/>
            <person name="Kautmanova I."/>
            <person name="Kiss B."/>
            <person name="Kocsube S."/>
            <person name="Kotiranta H."/>
            <person name="LaButti K.M."/>
            <person name="Lechner B.E."/>
            <person name="Liimatainen K."/>
            <person name="Lipzen A."/>
            <person name="Lukacs Z."/>
            <person name="Mihaltcheva S."/>
            <person name="Morgado L.N."/>
            <person name="Niskanen T."/>
            <person name="Noordeloos M.E."/>
            <person name="Ohm R.A."/>
            <person name="Ortiz-Santana B."/>
            <person name="Ovrebo C."/>
            <person name="Racz N."/>
            <person name="Riley R."/>
            <person name="Savchenko A."/>
            <person name="Shiryaev A."/>
            <person name="Soop K."/>
            <person name="Spirin V."/>
            <person name="Szebenyi C."/>
            <person name="Tomsovsky M."/>
            <person name="Tulloss R.E."/>
            <person name="Uehling J."/>
            <person name="Grigoriev I.V."/>
            <person name="Vagvolgyi C."/>
            <person name="Papp T."/>
            <person name="Martin F.M."/>
            <person name="Miettinen O."/>
            <person name="Hibbett D.S."/>
            <person name="Nagy L.G."/>
        </authorList>
    </citation>
    <scope>NUCLEOTIDE SEQUENCE [LARGE SCALE GENOMIC DNA]</scope>
    <source>
        <strain evidence="2 3">FP101781</strain>
    </source>
</reference>
<comment type="caution">
    <text evidence="2">The sequence shown here is derived from an EMBL/GenBank/DDBJ whole genome shotgun (WGS) entry which is preliminary data.</text>
</comment>
<evidence type="ECO:0000256" key="1">
    <source>
        <dbReference type="SAM" id="MobiDB-lite"/>
    </source>
</evidence>
<sequence length="430" mass="47770">MPGDTNLPCNFTGILVPHVQAIIDNRLGLFTVVAPLLLIPHLRQPIMASAPPPNQNPFLNEDMKDQPATHVLASAKDFEIETANFGGQDIHLSTTGISRSTVFNYGTMHLSVGGPGKDWASWDPLTTPMAIQLVKLRAAGTLLSTLESYSTTISLEDIDIPQSLAQSTAPHYPEIYVPTLLSSEHGPPCWKPEPYQPDLHQGGVVPGNVGIYMLGGHFKTIFNLWQEKELIQEFAKKWNKGQFWDFERRVNKQPHKGITVHEFSCPSTSAGTILTILSSADLKAINNNKVMQVYILQHAETIFRLADCRHPIGDGESLYIITGCIKSDVWAMAAYDRSPDKREQVLELGRTAAQVPDMPSGSYQWTCRPAYSSCWIGDSSTNGLKNQTLFLQGFRLAFSRPFYKRMKKPYMNTSGPVNEDQSEIQGNSPR</sequence>
<dbReference type="AlphaFoldDB" id="A0A4Y7SXW1"/>
<dbReference type="OrthoDB" id="3222453at2759"/>
<dbReference type="EMBL" id="QPFP01000046">
    <property type="protein sequence ID" value="TEB26703.1"/>
    <property type="molecule type" value="Genomic_DNA"/>
</dbReference>
<keyword evidence="3" id="KW-1185">Reference proteome</keyword>
<protein>
    <submittedName>
        <fullName evidence="2">Uncharacterized protein</fullName>
    </submittedName>
</protein>
<proteinExistence type="predicted"/>
<evidence type="ECO:0000313" key="2">
    <source>
        <dbReference type="EMBL" id="TEB26703.1"/>
    </source>
</evidence>
<name>A0A4Y7SXW1_COPMI</name>
<dbReference type="Proteomes" id="UP000298030">
    <property type="component" value="Unassembled WGS sequence"/>
</dbReference>
<evidence type="ECO:0000313" key="3">
    <source>
        <dbReference type="Proteomes" id="UP000298030"/>
    </source>
</evidence>
<organism evidence="2 3">
    <name type="scientific">Coprinellus micaceus</name>
    <name type="common">Glistening ink-cap mushroom</name>
    <name type="synonym">Coprinus micaceus</name>
    <dbReference type="NCBI Taxonomy" id="71717"/>
    <lineage>
        <taxon>Eukaryota</taxon>
        <taxon>Fungi</taxon>
        <taxon>Dikarya</taxon>
        <taxon>Basidiomycota</taxon>
        <taxon>Agaricomycotina</taxon>
        <taxon>Agaricomycetes</taxon>
        <taxon>Agaricomycetidae</taxon>
        <taxon>Agaricales</taxon>
        <taxon>Agaricineae</taxon>
        <taxon>Psathyrellaceae</taxon>
        <taxon>Coprinellus</taxon>
    </lineage>
</organism>
<gene>
    <name evidence="2" type="ORF">FA13DRAFT_1713058</name>
</gene>
<feature type="region of interest" description="Disordered" evidence="1">
    <location>
        <begin position="409"/>
        <end position="430"/>
    </location>
</feature>
<accession>A0A4Y7SXW1</accession>